<evidence type="ECO:0000256" key="1">
    <source>
        <dbReference type="SAM" id="MobiDB-lite"/>
    </source>
</evidence>
<name>A0AAD7JQL2_9AGAR</name>
<reference evidence="2" key="1">
    <citation type="submission" date="2023-03" db="EMBL/GenBank/DDBJ databases">
        <title>Massive genome expansion in bonnet fungi (Mycena s.s.) driven by repeated elements and novel gene families across ecological guilds.</title>
        <authorList>
            <consortium name="Lawrence Berkeley National Laboratory"/>
            <person name="Harder C.B."/>
            <person name="Miyauchi S."/>
            <person name="Viragh M."/>
            <person name="Kuo A."/>
            <person name="Thoen E."/>
            <person name="Andreopoulos B."/>
            <person name="Lu D."/>
            <person name="Skrede I."/>
            <person name="Drula E."/>
            <person name="Henrissat B."/>
            <person name="Morin E."/>
            <person name="Kohler A."/>
            <person name="Barry K."/>
            <person name="LaButti K."/>
            <person name="Morin E."/>
            <person name="Salamov A."/>
            <person name="Lipzen A."/>
            <person name="Mereny Z."/>
            <person name="Hegedus B."/>
            <person name="Baldrian P."/>
            <person name="Stursova M."/>
            <person name="Weitz H."/>
            <person name="Taylor A."/>
            <person name="Grigoriev I.V."/>
            <person name="Nagy L.G."/>
            <person name="Martin F."/>
            <person name="Kauserud H."/>
        </authorList>
    </citation>
    <scope>NUCLEOTIDE SEQUENCE</scope>
    <source>
        <strain evidence="2">CBHHK182m</strain>
    </source>
</reference>
<comment type="caution">
    <text evidence="2">The sequence shown here is derived from an EMBL/GenBank/DDBJ whole genome shotgun (WGS) entry which is preliminary data.</text>
</comment>
<feature type="compositionally biased region" description="Basic and acidic residues" evidence="1">
    <location>
        <begin position="88"/>
        <end position="100"/>
    </location>
</feature>
<dbReference type="AlphaFoldDB" id="A0AAD7JQL2"/>
<gene>
    <name evidence="2" type="ORF">B0H16DRAFT_1239275</name>
</gene>
<evidence type="ECO:0000313" key="2">
    <source>
        <dbReference type="EMBL" id="KAJ7769381.1"/>
    </source>
</evidence>
<feature type="region of interest" description="Disordered" evidence="1">
    <location>
        <begin position="86"/>
        <end position="115"/>
    </location>
</feature>
<accession>A0AAD7JQL2</accession>
<dbReference type="Proteomes" id="UP001215598">
    <property type="component" value="Unassembled WGS sequence"/>
</dbReference>
<feature type="non-terminal residue" evidence="2">
    <location>
        <position position="1"/>
    </location>
</feature>
<feature type="non-terminal residue" evidence="2">
    <location>
        <position position="202"/>
    </location>
</feature>
<keyword evidence="3" id="KW-1185">Reference proteome</keyword>
<evidence type="ECO:0000313" key="3">
    <source>
        <dbReference type="Proteomes" id="UP001215598"/>
    </source>
</evidence>
<protein>
    <submittedName>
        <fullName evidence="2">Uncharacterized protein</fullName>
    </submittedName>
</protein>
<dbReference type="EMBL" id="JARKIB010000018">
    <property type="protein sequence ID" value="KAJ7769381.1"/>
    <property type="molecule type" value="Genomic_DNA"/>
</dbReference>
<sequence length="202" mass="22489">LPLWYHTGEDPGKTQYHNTAACICLRENHGVIHVHEGMEVLSRLQDSTHKKSKHCRCVACNGDRRSRGCENPHACTTAVEKTLSRLLPKWDPRGGAKEATPEPPTTPGNSFRHPPQITSLADGFRVLTRTPQYVDHVVQPRPQQRNPPSQFQKIVFVGSMTSRDTEGKQVAGGGIWYGPEHIGNMALRVTENSPQTSQRAEI</sequence>
<proteinExistence type="predicted"/>
<organism evidence="2 3">
    <name type="scientific">Mycena metata</name>
    <dbReference type="NCBI Taxonomy" id="1033252"/>
    <lineage>
        <taxon>Eukaryota</taxon>
        <taxon>Fungi</taxon>
        <taxon>Dikarya</taxon>
        <taxon>Basidiomycota</taxon>
        <taxon>Agaricomycotina</taxon>
        <taxon>Agaricomycetes</taxon>
        <taxon>Agaricomycetidae</taxon>
        <taxon>Agaricales</taxon>
        <taxon>Marasmiineae</taxon>
        <taxon>Mycenaceae</taxon>
        <taxon>Mycena</taxon>
    </lineage>
</organism>